<evidence type="ECO:0000313" key="1">
    <source>
        <dbReference type="EMBL" id="KAF2468020.1"/>
    </source>
</evidence>
<evidence type="ECO:0000313" key="2">
    <source>
        <dbReference type="Proteomes" id="UP000799755"/>
    </source>
</evidence>
<gene>
    <name evidence="1" type="ORF">BDR25DRAFT_358273</name>
</gene>
<keyword evidence="2" id="KW-1185">Reference proteome</keyword>
<sequence>MFRQTIQKRGLIFVPTSAMLDSTRSEEWWTMKDACLSATIPFIPAHWIPPEFKTSYHLTTIGGRELRVFKYHWCEGVRFSDDFEFSTKSNWNTECRYLMYRMSVAVLSTEINFKCLKQGTLGLVYGGYLPNPTGSTRPRWPQLGDRIEVMVFLDPPQVPYRAGSHIARRTTRVELISLASYENWRGRKGDSHFFPKSDPSHVASFGQTCCTSHICGFAAQSGRVLEDFVGPKAIRRPLSSFDLDEKALVREHLHQKDFGVRGRKDLKPHTRNHLDIVSLALQGLRTQLQIIYSRGCEWGWALNTPQWQISLEALLQVLNEGGDLNFRQIGGDGRHFTGSNSQNSPLGVTKLEFKKRIGEYKNSGTYASHPTPSEPPQLWLIMSDNSISFILFETQTSNNQLPST</sequence>
<protein>
    <submittedName>
        <fullName evidence="1">Uncharacterized protein</fullName>
    </submittedName>
</protein>
<proteinExistence type="predicted"/>
<organism evidence="1 2">
    <name type="scientific">Lindgomyces ingoldianus</name>
    <dbReference type="NCBI Taxonomy" id="673940"/>
    <lineage>
        <taxon>Eukaryota</taxon>
        <taxon>Fungi</taxon>
        <taxon>Dikarya</taxon>
        <taxon>Ascomycota</taxon>
        <taxon>Pezizomycotina</taxon>
        <taxon>Dothideomycetes</taxon>
        <taxon>Pleosporomycetidae</taxon>
        <taxon>Pleosporales</taxon>
        <taxon>Lindgomycetaceae</taxon>
        <taxon>Lindgomyces</taxon>
    </lineage>
</organism>
<name>A0ACB6QPH4_9PLEO</name>
<dbReference type="Proteomes" id="UP000799755">
    <property type="component" value="Unassembled WGS sequence"/>
</dbReference>
<reference evidence="1" key="1">
    <citation type="journal article" date="2020" name="Stud. Mycol.">
        <title>101 Dothideomycetes genomes: a test case for predicting lifestyles and emergence of pathogens.</title>
        <authorList>
            <person name="Haridas S."/>
            <person name="Albert R."/>
            <person name="Binder M."/>
            <person name="Bloem J."/>
            <person name="Labutti K."/>
            <person name="Salamov A."/>
            <person name="Andreopoulos B."/>
            <person name="Baker S."/>
            <person name="Barry K."/>
            <person name="Bills G."/>
            <person name="Bluhm B."/>
            <person name="Cannon C."/>
            <person name="Castanera R."/>
            <person name="Culley D."/>
            <person name="Daum C."/>
            <person name="Ezra D."/>
            <person name="Gonzalez J."/>
            <person name="Henrissat B."/>
            <person name="Kuo A."/>
            <person name="Liang C."/>
            <person name="Lipzen A."/>
            <person name="Lutzoni F."/>
            <person name="Magnuson J."/>
            <person name="Mondo S."/>
            <person name="Nolan M."/>
            <person name="Ohm R."/>
            <person name="Pangilinan J."/>
            <person name="Park H.-J."/>
            <person name="Ramirez L."/>
            <person name="Alfaro M."/>
            <person name="Sun H."/>
            <person name="Tritt A."/>
            <person name="Yoshinaga Y."/>
            <person name="Zwiers L.-H."/>
            <person name="Turgeon B."/>
            <person name="Goodwin S."/>
            <person name="Spatafora J."/>
            <person name="Crous P."/>
            <person name="Grigoriev I."/>
        </authorList>
    </citation>
    <scope>NUCLEOTIDE SEQUENCE</scope>
    <source>
        <strain evidence="1">ATCC 200398</strain>
    </source>
</reference>
<comment type="caution">
    <text evidence="1">The sequence shown here is derived from an EMBL/GenBank/DDBJ whole genome shotgun (WGS) entry which is preliminary data.</text>
</comment>
<dbReference type="EMBL" id="MU003518">
    <property type="protein sequence ID" value="KAF2468020.1"/>
    <property type="molecule type" value="Genomic_DNA"/>
</dbReference>
<accession>A0ACB6QPH4</accession>